<gene>
    <name evidence="1" type="ORF">QFC20_000531</name>
</gene>
<sequence length="201" mass="22459">MPAAWAERFPNSFYKITRTNLRVKPADGSGSTQHLARDGSVTTTAAGKVDVKGKAKEEDDADFDADDMEIGEVSTDAGATNSSRNSDVELTGKRAHGQAWGVLFWNGQPKFPFKQNWLEAQTATSSSTYTPQSKVRRALSESWKTVDVSTLSPETREAVQQLETGKRRDWLARREKVKVENLSVKDLKGLEAWRRKQEQQV</sequence>
<keyword evidence="2" id="KW-1185">Reference proteome</keyword>
<dbReference type="EMBL" id="JASBWS010000003">
    <property type="protein sequence ID" value="KAJ9116598.1"/>
    <property type="molecule type" value="Genomic_DNA"/>
</dbReference>
<accession>A0ACC2WYR4</accession>
<name>A0ACC2WYR4_9TREE</name>
<evidence type="ECO:0000313" key="1">
    <source>
        <dbReference type="EMBL" id="KAJ9116598.1"/>
    </source>
</evidence>
<evidence type="ECO:0000313" key="2">
    <source>
        <dbReference type="Proteomes" id="UP001230649"/>
    </source>
</evidence>
<protein>
    <submittedName>
        <fullName evidence="1">Uncharacterized protein</fullName>
    </submittedName>
</protein>
<organism evidence="1 2">
    <name type="scientific">Naganishia adeliensis</name>
    <dbReference type="NCBI Taxonomy" id="92952"/>
    <lineage>
        <taxon>Eukaryota</taxon>
        <taxon>Fungi</taxon>
        <taxon>Dikarya</taxon>
        <taxon>Basidiomycota</taxon>
        <taxon>Agaricomycotina</taxon>
        <taxon>Tremellomycetes</taxon>
        <taxon>Filobasidiales</taxon>
        <taxon>Filobasidiaceae</taxon>
        <taxon>Naganishia</taxon>
    </lineage>
</organism>
<reference evidence="1" key="1">
    <citation type="submission" date="2023-04" db="EMBL/GenBank/DDBJ databases">
        <title>Draft Genome sequencing of Naganishia species isolated from polar environments using Oxford Nanopore Technology.</title>
        <authorList>
            <person name="Leo P."/>
            <person name="Venkateswaran K."/>
        </authorList>
    </citation>
    <scope>NUCLEOTIDE SEQUENCE</scope>
    <source>
        <strain evidence="1">MNA-CCFEE 5262</strain>
    </source>
</reference>
<comment type="caution">
    <text evidence="1">The sequence shown here is derived from an EMBL/GenBank/DDBJ whole genome shotgun (WGS) entry which is preliminary data.</text>
</comment>
<dbReference type="Proteomes" id="UP001230649">
    <property type="component" value="Unassembled WGS sequence"/>
</dbReference>
<proteinExistence type="predicted"/>